<gene>
    <name evidence="1" type="ORF">MNO81_06385</name>
</gene>
<evidence type="ECO:0000313" key="1">
    <source>
        <dbReference type="EMBL" id="MDG5482423.1"/>
    </source>
</evidence>
<evidence type="ECO:0000313" key="2">
    <source>
        <dbReference type="Proteomes" id="UP001154266"/>
    </source>
</evidence>
<comment type="caution">
    <text evidence="1">The sequence shown here is derived from an EMBL/GenBank/DDBJ whole genome shotgun (WGS) entry which is preliminary data.</text>
</comment>
<reference evidence="1" key="1">
    <citation type="journal article" date="2023" name="Environ. Microbiol.">
        <title>The 2-methylpropene degradation pathway in Mycobacteriaceae family strains.</title>
        <authorList>
            <person name="Helbich S."/>
            <person name="Barrantes I."/>
            <person name="Dos Anjos Borges L.G."/>
            <person name="Pieper D.H."/>
            <person name="Vainshtein Y."/>
            <person name="Sohn K."/>
            <person name="Engesser K.H."/>
        </authorList>
    </citation>
    <scope>NUCLEOTIDE SEQUENCE</scope>
    <source>
        <strain evidence="1">IBE100</strain>
    </source>
</reference>
<keyword evidence="2" id="KW-1185">Reference proteome</keyword>
<dbReference type="RefSeq" id="WP_278220271.1">
    <property type="nucleotide sequence ID" value="NZ_DAIQXI010000002.1"/>
</dbReference>
<protein>
    <recommendedName>
        <fullName evidence="3">Gfo/Idh/MocA family oxidoreductase</fullName>
    </recommendedName>
</protein>
<proteinExistence type="predicted"/>
<dbReference type="EMBL" id="JAKZMO010000004">
    <property type="protein sequence ID" value="MDG5482423.1"/>
    <property type="molecule type" value="Genomic_DNA"/>
</dbReference>
<dbReference type="Proteomes" id="UP001154266">
    <property type="component" value="Unassembled WGS sequence"/>
</dbReference>
<accession>A0ABT6GM12</accession>
<name>A0ABT6GM12_MYCGU</name>
<organism evidence="1 2">
    <name type="scientific">Mycolicibacterium gadium</name>
    <name type="common">Mycobacterium gadium</name>
    <dbReference type="NCBI Taxonomy" id="1794"/>
    <lineage>
        <taxon>Bacteria</taxon>
        <taxon>Bacillati</taxon>
        <taxon>Actinomycetota</taxon>
        <taxon>Actinomycetes</taxon>
        <taxon>Mycobacteriales</taxon>
        <taxon>Mycobacteriaceae</taxon>
        <taxon>Mycolicibacterium</taxon>
    </lineage>
</organism>
<sequence>MRVAIVGGGILGTAHEQFLGRPLPPIRQRWAEVYSQCVDPAQSVDLIGL</sequence>
<evidence type="ECO:0008006" key="3">
    <source>
        <dbReference type="Google" id="ProtNLM"/>
    </source>
</evidence>